<evidence type="ECO:0000256" key="5">
    <source>
        <dbReference type="ARBA" id="ARBA00022692"/>
    </source>
</evidence>
<feature type="domain" description="Glycosyltransferase RgtA/B/C/D-like" evidence="10">
    <location>
        <begin position="104"/>
        <end position="260"/>
    </location>
</feature>
<dbReference type="GO" id="GO:0016763">
    <property type="term" value="F:pentosyltransferase activity"/>
    <property type="evidence" value="ECO:0007669"/>
    <property type="project" value="TreeGrafter"/>
</dbReference>
<feature type="transmembrane region" description="Helical" evidence="9">
    <location>
        <begin position="439"/>
        <end position="459"/>
    </location>
</feature>
<feature type="region of interest" description="Disordered" evidence="8">
    <location>
        <begin position="510"/>
        <end position="568"/>
    </location>
</feature>
<dbReference type="AlphaFoldDB" id="A0AAU7JYZ3"/>
<evidence type="ECO:0000256" key="3">
    <source>
        <dbReference type="ARBA" id="ARBA00022676"/>
    </source>
</evidence>
<dbReference type="RefSeq" id="WP_406833024.1">
    <property type="nucleotide sequence ID" value="NZ_CP157483.1"/>
</dbReference>
<dbReference type="InterPro" id="IPR050297">
    <property type="entry name" value="LipidA_mod_glycosyltrf_83"/>
</dbReference>
<feature type="compositionally biased region" description="Gly residues" evidence="8">
    <location>
        <begin position="510"/>
        <end position="566"/>
    </location>
</feature>
<feature type="transmembrane region" description="Helical" evidence="9">
    <location>
        <begin position="358"/>
        <end position="378"/>
    </location>
</feature>
<feature type="region of interest" description="Disordered" evidence="8">
    <location>
        <begin position="1"/>
        <end position="28"/>
    </location>
</feature>
<dbReference type="GO" id="GO:0010041">
    <property type="term" value="P:response to iron(III) ion"/>
    <property type="evidence" value="ECO:0007669"/>
    <property type="project" value="TreeGrafter"/>
</dbReference>
<feature type="transmembrane region" description="Helical" evidence="9">
    <location>
        <begin position="412"/>
        <end position="433"/>
    </location>
</feature>
<sequence>MDTMTLHRSASDGLPAVPQTTTVQTGPSASGRLQRLWRAREEDPSWARPALLGLLFATALLYFYDLSVNGYANSFYSAAVQAGSKSWEAFFYGSSDAGNSITVDKPPASLWVMALSVRVLGLSSFSILLPEVLMGVATVGVVHATVRRHFGAAAGLVGGLVMALTPVAVLMFRFNNPDALLVLLMALGAWATLKSIDEGSHKWFAIVGVLIGLGFLTKALQVLLVVPAFGLAYLLFANTTLRRRITGALIGAAAMVLSAGWWVAVVELVPASMRPYIGGSQDNSFLSVTFGYNGLGRISGNETGSVGGGNGWGTPGLTRMFSSSIGGQISWLIPSALILLAVGLFLRGRAPRPDPRRAAYVVWGGWLLATMLTFSLMAGIFHEYYTVALAPAVAAVVGMGAGEAWENRHRPIGSITLAAATAAAATWSFILLSRTDWQNWLRISVLVVGLASALLLLAITQLHRRFVPAVVAAALVAVLAGPAAYSLQTVGTAHTGSIVTAGPSTGRGAFGGGMPGGGMPGGGPGAGGTPPGMVQGGTGTAPGGTGTAPGGTTGATRGGTAGGMGGLLDASTPSTEVVSALSADAGSYRWVAAAIGSQNAAGLQLGTGLPVMAIGGFNGSDPSPTLAQFQAYVANGDIHYFAASSGQGGGPGGGMGGSGTGTEISTWVAANFTSVTIGSSTFYDLTQPLSGTTGTAAATQTT</sequence>
<feature type="transmembrane region" description="Helical" evidence="9">
    <location>
        <begin position="46"/>
        <end position="64"/>
    </location>
</feature>
<feature type="transmembrane region" description="Helical" evidence="9">
    <location>
        <begin position="203"/>
        <end position="236"/>
    </location>
</feature>
<evidence type="ECO:0000256" key="1">
    <source>
        <dbReference type="ARBA" id="ARBA00004651"/>
    </source>
</evidence>
<keyword evidence="2" id="KW-1003">Cell membrane</keyword>
<feature type="transmembrane region" description="Helical" evidence="9">
    <location>
        <begin position="325"/>
        <end position="346"/>
    </location>
</feature>
<keyword evidence="4 12" id="KW-0808">Transferase</keyword>
<reference evidence="12" key="1">
    <citation type="submission" date="2024-05" db="EMBL/GenBank/DDBJ databases">
        <authorList>
            <person name="Kim S."/>
            <person name="Heo J."/>
            <person name="Choi H."/>
            <person name="Choi Y."/>
            <person name="Kwon S.-W."/>
            <person name="Kim Y."/>
        </authorList>
    </citation>
    <scope>NUCLEOTIDE SEQUENCE</scope>
    <source>
        <strain evidence="12">KACC 23699</strain>
    </source>
</reference>
<keyword evidence="6 9" id="KW-1133">Transmembrane helix</keyword>
<name>A0AAU7JYZ3_9MICO</name>
<dbReference type="InterPro" id="IPR038731">
    <property type="entry name" value="RgtA/B/C-like"/>
</dbReference>
<dbReference type="Pfam" id="PF24878">
    <property type="entry name" value="YkcB_C"/>
    <property type="match status" value="1"/>
</dbReference>
<dbReference type="GO" id="GO:0009103">
    <property type="term" value="P:lipopolysaccharide biosynthetic process"/>
    <property type="evidence" value="ECO:0007669"/>
    <property type="project" value="UniProtKB-ARBA"/>
</dbReference>
<evidence type="ECO:0000313" key="12">
    <source>
        <dbReference type="EMBL" id="XBO45522.1"/>
    </source>
</evidence>
<accession>A0AAU7JYZ3</accession>
<evidence type="ECO:0000256" key="4">
    <source>
        <dbReference type="ARBA" id="ARBA00022679"/>
    </source>
</evidence>
<protein>
    <submittedName>
        <fullName evidence="12">Glycosyltransferase family 39 protein</fullName>
        <ecNumber evidence="12">2.4.-.-</ecNumber>
    </submittedName>
</protein>
<dbReference type="InterPro" id="IPR056785">
    <property type="entry name" value="YkcA/B-like_C"/>
</dbReference>
<dbReference type="Pfam" id="PF13231">
    <property type="entry name" value="PMT_2"/>
    <property type="match status" value="1"/>
</dbReference>
<feature type="transmembrane region" description="Helical" evidence="9">
    <location>
        <begin position="248"/>
        <end position="266"/>
    </location>
</feature>
<dbReference type="EMBL" id="CP157483">
    <property type="protein sequence ID" value="XBO45522.1"/>
    <property type="molecule type" value="Genomic_DNA"/>
</dbReference>
<dbReference type="EC" id="2.4.-.-" evidence="12"/>
<evidence type="ECO:0000259" key="11">
    <source>
        <dbReference type="Pfam" id="PF24878"/>
    </source>
</evidence>
<dbReference type="PANTHER" id="PTHR33908:SF3">
    <property type="entry name" value="UNDECAPRENYL PHOSPHATE-ALPHA-4-AMINO-4-DEOXY-L-ARABINOSE ARABINOSYL TRANSFERASE"/>
    <property type="match status" value="1"/>
</dbReference>
<evidence type="ECO:0000256" key="8">
    <source>
        <dbReference type="SAM" id="MobiDB-lite"/>
    </source>
</evidence>
<keyword evidence="3 12" id="KW-0328">Glycosyltransferase</keyword>
<organism evidence="12">
    <name type="scientific">Pedococcus sp. KACC 23699</name>
    <dbReference type="NCBI Taxonomy" id="3149228"/>
    <lineage>
        <taxon>Bacteria</taxon>
        <taxon>Bacillati</taxon>
        <taxon>Actinomycetota</taxon>
        <taxon>Actinomycetes</taxon>
        <taxon>Micrococcales</taxon>
        <taxon>Intrasporangiaceae</taxon>
        <taxon>Pedococcus</taxon>
    </lineage>
</organism>
<dbReference type="GO" id="GO:0005886">
    <property type="term" value="C:plasma membrane"/>
    <property type="evidence" value="ECO:0007669"/>
    <property type="project" value="UniProtKB-SubCell"/>
</dbReference>
<feature type="domain" description="Putative mannosyltransferase YkcA/B-like C-terminal" evidence="11">
    <location>
        <begin position="578"/>
        <end position="671"/>
    </location>
</feature>
<comment type="subcellular location">
    <subcellularLocation>
        <location evidence="1">Cell membrane</location>
        <topology evidence="1">Multi-pass membrane protein</topology>
    </subcellularLocation>
</comment>
<evidence type="ECO:0000256" key="7">
    <source>
        <dbReference type="ARBA" id="ARBA00023136"/>
    </source>
</evidence>
<keyword evidence="5 9" id="KW-0812">Transmembrane</keyword>
<feature type="transmembrane region" description="Helical" evidence="9">
    <location>
        <begin position="149"/>
        <end position="172"/>
    </location>
</feature>
<evidence type="ECO:0000256" key="6">
    <source>
        <dbReference type="ARBA" id="ARBA00022989"/>
    </source>
</evidence>
<proteinExistence type="predicted"/>
<dbReference type="PANTHER" id="PTHR33908">
    <property type="entry name" value="MANNOSYLTRANSFERASE YKCB-RELATED"/>
    <property type="match status" value="1"/>
</dbReference>
<keyword evidence="7 9" id="KW-0472">Membrane</keyword>
<feature type="transmembrane region" description="Helical" evidence="9">
    <location>
        <begin position="466"/>
        <end position="485"/>
    </location>
</feature>
<evidence type="ECO:0000256" key="9">
    <source>
        <dbReference type="SAM" id="Phobius"/>
    </source>
</evidence>
<feature type="transmembrane region" description="Helical" evidence="9">
    <location>
        <begin position="384"/>
        <end position="405"/>
    </location>
</feature>
<evidence type="ECO:0000256" key="2">
    <source>
        <dbReference type="ARBA" id="ARBA00022475"/>
    </source>
</evidence>
<feature type="compositionally biased region" description="Polar residues" evidence="8">
    <location>
        <begin position="18"/>
        <end position="28"/>
    </location>
</feature>
<evidence type="ECO:0000259" key="10">
    <source>
        <dbReference type="Pfam" id="PF13231"/>
    </source>
</evidence>
<gene>
    <name evidence="12" type="ORF">ABEG17_09385</name>
</gene>